<evidence type="ECO:0000256" key="5">
    <source>
        <dbReference type="ARBA" id="ARBA00022553"/>
    </source>
</evidence>
<dbReference type="InterPro" id="IPR051488">
    <property type="entry name" value="WD_repeat_striatin"/>
</dbReference>
<evidence type="ECO:0000256" key="7">
    <source>
        <dbReference type="ARBA" id="ARBA00022737"/>
    </source>
</evidence>
<evidence type="ECO:0000256" key="10">
    <source>
        <dbReference type="ARBA" id="ARBA00023054"/>
    </source>
</evidence>
<proteinExistence type="inferred from homology"/>
<accession>A0A671U8P3</accession>
<feature type="domain" description="Striatin N-terminal" evidence="17">
    <location>
        <begin position="42"/>
        <end position="169"/>
    </location>
</feature>
<feature type="repeat" description="WD" evidence="14">
    <location>
        <begin position="363"/>
        <end position="404"/>
    </location>
</feature>
<keyword evidence="11" id="KW-0966">Cell projection</keyword>
<feature type="compositionally biased region" description="Acidic residues" evidence="16">
    <location>
        <begin position="231"/>
        <end position="241"/>
    </location>
</feature>
<keyword evidence="6 14" id="KW-0853">WD repeat</keyword>
<dbReference type="FunFam" id="1.20.5.300:FF:000001">
    <property type="entry name" value="striatin isoform X1"/>
    <property type="match status" value="1"/>
</dbReference>
<gene>
    <name evidence="18" type="primary">STRN</name>
</gene>
<dbReference type="Ensembl" id="ENSSAUT00010011009.1">
    <property type="protein sequence ID" value="ENSSAUP00010010365.1"/>
    <property type="gene ID" value="ENSSAUG00010004922.1"/>
</dbReference>
<keyword evidence="4" id="KW-0963">Cytoplasm</keyword>
<comment type="subcellular location">
    <subcellularLocation>
        <location evidence="2">Cell projection</location>
        <location evidence="2">Dendritic spine</location>
    </subcellularLocation>
    <subcellularLocation>
        <location evidence="1">Cytoplasm</location>
    </subcellularLocation>
</comment>
<dbReference type="PANTHER" id="PTHR15653">
    <property type="entry name" value="STRIATIN"/>
    <property type="match status" value="1"/>
</dbReference>
<feature type="compositionally biased region" description="Polar residues" evidence="16">
    <location>
        <begin position="254"/>
        <end position="264"/>
    </location>
</feature>
<dbReference type="GO" id="GO:0051721">
    <property type="term" value="F:protein phosphatase 2A binding"/>
    <property type="evidence" value="ECO:0007669"/>
    <property type="project" value="TreeGrafter"/>
</dbReference>
<keyword evidence="8" id="KW-0112">Calmodulin-binding</keyword>
<dbReference type="InterPro" id="IPR013258">
    <property type="entry name" value="Striatin_N"/>
</dbReference>
<dbReference type="FunFam" id="2.130.10.10:FF:000058">
    <property type="entry name" value="striatin isoform X1"/>
    <property type="match status" value="1"/>
</dbReference>
<dbReference type="PANTHER" id="PTHR15653:SF2">
    <property type="entry name" value="STRIATIN"/>
    <property type="match status" value="1"/>
</dbReference>
<evidence type="ECO:0000256" key="11">
    <source>
        <dbReference type="ARBA" id="ARBA00023273"/>
    </source>
</evidence>
<evidence type="ECO:0000259" key="17">
    <source>
        <dbReference type="Pfam" id="PF08232"/>
    </source>
</evidence>
<reference evidence="18" key="3">
    <citation type="submission" date="2025-09" db="UniProtKB">
        <authorList>
            <consortium name="Ensembl"/>
        </authorList>
    </citation>
    <scope>IDENTIFICATION</scope>
</reference>
<reference evidence="18" key="2">
    <citation type="submission" date="2025-08" db="UniProtKB">
        <authorList>
            <consortium name="Ensembl"/>
        </authorList>
    </citation>
    <scope>IDENTIFICATION</scope>
</reference>
<dbReference type="PROSITE" id="PS00678">
    <property type="entry name" value="WD_REPEATS_1"/>
    <property type="match status" value="3"/>
</dbReference>
<evidence type="ECO:0000256" key="3">
    <source>
        <dbReference type="ARBA" id="ARBA00009616"/>
    </source>
</evidence>
<comment type="similarity">
    <text evidence="3">Belongs to the WD repeat striatin family.</text>
</comment>
<evidence type="ECO:0000256" key="4">
    <source>
        <dbReference type="ARBA" id="ARBA00022490"/>
    </source>
</evidence>
<comment type="subunit">
    <text evidence="12">Part of the core of STRIPAK complexes composed of PP2A catalytic and scaffolding subunits, the striatins (PP2A regulatory subunits), the striatin-associated proteins MOB4, STRIP1 and STRIP2, PDCD10 and members of the STE20 kinases, such as STK24 and STK26. Interacts with CTTNBP2; this interaction may regulate dendritic spine distribution of STRN. Activation of glutamate receptors weakens the interaction with CTTNBP2.</text>
</comment>
<dbReference type="CDD" id="cd00200">
    <property type="entry name" value="WD40"/>
    <property type="match status" value="1"/>
</dbReference>
<feature type="repeat" description="WD" evidence="14">
    <location>
        <begin position="416"/>
        <end position="448"/>
    </location>
</feature>
<evidence type="ECO:0000256" key="2">
    <source>
        <dbReference type="ARBA" id="ARBA00004552"/>
    </source>
</evidence>
<evidence type="ECO:0000256" key="12">
    <source>
        <dbReference type="ARBA" id="ARBA00063979"/>
    </source>
</evidence>
<name>A0A671U8P3_SPAAU</name>
<dbReference type="SMART" id="SM00320">
    <property type="entry name" value="WD40"/>
    <property type="match status" value="6"/>
</dbReference>
<dbReference type="Proteomes" id="UP000472265">
    <property type="component" value="Chromosome 15"/>
</dbReference>
<dbReference type="GO" id="GO:0044877">
    <property type="term" value="F:protein-containing complex binding"/>
    <property type="evidence" value="ECO:0007669"/>
    <property type="project" value="TreeGrafter"/>
</dbReference>
<sequence>MDEQAGPGVFFNNNNNSVLAGGGKGPLPDGDAGEAARAQYSIPGILHFLQHEWARFEVERAQWEVERAELQAQIAFLQGERKGQENLKKDLVRRIKMLEYALKQERAKYHKLKYGTELNQGDMKPPSYDSDEANENESSGSLNNQLSWKQGRQLLRQYLQEVGYTDTILDVKSQRVRALLGLAGDGAGRTGERTSAEPLVNGTDTSAKGMGTRGSAVLEAFKFIENAAAEFSDEDEEEDSEGRDRTNILRKKPSSSTTLPASMDTSEDPDTEEALKGFDFLSSPDEMDTTPESRGNGDGTDWVEALTFPPTSGKSFIMGTDEAMESELGLGELAGLTVANEADSLIGNNKDAMRKTWNPKFTLRSHFDGIRALAFHPVEPVLVTASEDHTLKMWNLQKTAPAKKSAALDVEPIYTFRAHRGAVLSVVMSSTGEQCFSGGVDGTIQCWNTPNPNIDPYDSYDPSMLRGAMCGHTDSVWGLVYSSAHQRLLSCSADGTVRLWDANTTSPALAVFNEDKKLGVPSSVDLVCSEPAHLVTSFTNGQIGLFNMETRQLVLSLESNLEPGTPCQINKVLSHPTLPITITAQEDRHIKFFDNNSGKLIHSMVAHLDAVTSLAVDPNGLYLMSGSHDCSIRLWNLESKTCIQEFTAHRKKFEESIHDVAFHPSKCYIASAGADALAKVFV</sequence>
<evidence type="ECO:0000256" key="1">
    <source>
        <dbReference type="ARBA" id="ARBA00004496"/>
    </source>
</evidence>
<dbReference type="PROSITE" id="PS50082">
    <property type="entry name" value="WD_REPEATS_2"/>
    <property type="match status" value="4"/>
</dbReference>
<dbReference type="PROSITE" id="PS50294">
    <property type="entry name" value="WD_REPEATS_REGION"/>
    <property type="match status" value="4"/>
</dbReference>
<dbReference type="InterPro" id="IPR020472">
    <property type="entry name" value="WD40_PAC1"/>
</dbReference>
<keyword evidence="9" id="KW-0770">Synapse</keyword>
<dbReference type="AlphaFoldDB" id="A0A671U8P3"/>
<evidence type="ECO:0000313" key="18">
    <source>
        <dbReference type="Ensembl" id="ENSSAUP00010010365.1"/>
    </source>
</evidence>
<feature type="region of interest" description="Disordered" evidence="16">
    <location>
        <begin position="188"/>
        <end position="211"/>
    </location>
</feature>
<feature type="repeat" description="WD" evidence="14">
    <location>
        <begin position="604"/>
        <end position="645"/>
    </location>
</feature>
<evidence type="ECO:0000256" key="16">
    <source>
        <dbReference type="SAM" id="MobiDB-lite"/>
    </source>
</evidence>
<dbReference type="Pfam" id="PF00400">
    <property type="entry name" value="WD40"/>
    <property type="match status" value="5"/>
</dbReference>
<keyword evidence="5" id="KW-0597">Phosphoprotein</keyword>
<dbReference type="InterPro" id="IPR001680">
    <property type="entry name" value="WD40_rpt"/>
</dbReference>
<reference evidence="18" key="1">
    <citation type="submission" date="2021-04" db="EMBL/GenBank/DDBJ databases">
        <authorList>
            <consortium name="Wellcome Sanger Institute Data Sharing"/>
        </authorList>
    </citation>
    <scope>NUCLEOTIDE SEQUENCE [LARGE SCALE GENOMIC DNA]</scope>
</reference>
<protein>
    <recommendedName>
        <fullName evidence="13">Striatin</fullName>
    </recommendedName>
</protein>
<evidence type="ECO:0000256" key="8">
    <source>
        <dbReference type="ARBA" id="ARBA00022860"/>
    </source>
</evidence>
<evidence type="ECO:0000256" key="13">
    <source>
        <dbReference type="ARBA" id="ARBA00073140"/>
    </source>
</evidence>
<evidence type="ECO:0000256" key="9">
    <source>
        <dbReference type="ARBA" id="ARBA00023018"/>
    </source>
</evidence>
<dbReference type="Gene3D" id="1.20.5.300">
    <property type="match status" value="1"/>
</dbReference>
<evidence type="ECO:0000313" key="19">
    <source>
        <dbReference type="Proteomes" id="UP000472265"/>
    </source>
</evidence>
<evidence type="ECO:0000256" key="6">
    <source>
        <dbReference type="ARBA" id="ARBA00022574"/>
    </source>
</evidence>
<dbReference type="GeneTree" id="ENSGT00950000183095"/>
<evidence type="ECO:0000256" key="15">
    <source>
        <dbReference type="SAM" id="Coils"/>
    </source>
</evidence>
<organism evidence="18 19">
    <name type="scientific">Sparus aurata</name>
    <name type="common">Gilthead sea bream</name>
    <dbReference type="NCBI Taxonomy" id="8175"/>
    <lineage>
        <taxon>Eukaryota</taxon>
        <taxon>Metazoa</taxon>
        <taxon>Chordata</taxon>
        <taxon>Craniata</taxon>
        <taxon>Vertebrata</taxon>
        <taxon>Euteleostomi</taxon>
        <taxon>Actinopterygii</taxon>
        <taxon>Neopterygii</taxon>
        <taxon>Teleostei</taxon>
        <taxon>Neoteleostei</taxon>
        <taxon>Acanthomorphata</taxon>
        <taxon>Eupercaria</taxon>
        <taxon>Spariformes</taxon>
        <taxon>Sparidae</taxon>
        <taxon>Sparus</taxon>
    </lineage>
</organism>
<keyword evidence="19" id="KW-1185">Reference proteome</keyword>
<feature type="region of interest" description="Disordered" evidence="16">
    <location>
        <begin position="229"/>
        <end position="302"/>
    </location>
</feature>
<dbReference type="FunFam" id="2.130.10.10:FF:000079">
    <property type="entry name" value="striatin isoform X1"/>
    <property type="match status" value="1"/>
</dbReference>
<dbReference type="GO" id="GO:0070016">
    <property type="term" value="F:armadillo repeat domain binding"/>
    <property type="evidence" value="ECO:0007669"/>
    <property type="project" value="TreeGrafter"/>
</dbReference>
<dbReference type="GO" id="GO:0032991">
    <property type="term" value="C:protein-containing complex"/>
    <property type="evidence" value="ECO:0007669"/>
    <property type="project" value="UniProtKB-ARBA"/>
</dbReference>
<evidence type="ECO:0000256" key="14">
    <source>
        <dbReference type="PROSITE-ProRule" id="PRU00221"/>
    </source>
</evidence>
<keyword evidence="7" id="KW-0677">Repeat</keyword>
<feature type="coiled-coil region" evidence="15">
    <location>
        <begin position="60"/>
        <end position="108"/>
    </location>
</feature>
<dbReference type="InterPro" id="IPR019775">
    <property type="entry name" value="WD40_repeat_CS"/>
</dbReference>
<dbReference type="SUPFAM" id="SSF50978">
    <property type="entry name" value="WD40 repeat-like"/>
    <property type="match status" value="1"/>
</dbReference>
<feature type="region of interest" description="Disordered" evidence="16">
    <location>
        <begin position="116"/>
        <end position="143"/>
    </location>
</feature>
<dbReference type="Pfam" id="PF08232">
    <property type="entry name" value="Striatin"/>
    <property type="match status" value="1"/>
</dbReference>
<feature type="repeat" description="WD" evidence="14">
    <location>
        <begin position="469"/>
        <end position="510"/>
    </location>
</feature>
<dbReference type="GO" id="GO:0005737">
    <property type="term" value="C:cytoplasm"/>
    <property type="evidence" value="ECO:0007669"/>
    <property type="project" value="UniProtKB-SubCell"/>
</dbReference>
<dbReference type="Gene3D" id="2.130.10.10">
    <property type="entry name" value="YVTN repeat-like/Quinoprotein amine dehydrogenase"/>
    <property type="match status" value="3"/>
</dbReference>
<dbReference type="FunFam" id="2.130.10.10:FF:000211">
    <property type="entry name" value="striatin isoform X1"/>
    <property type="match status" value="1"/>
</dbReference>
<dbReference type="PRINTS" id="PR00320">
    <property type="entry name" value="GPROTEINBRPT"/>
</dbReference>
<keyword evidence="10 15" id="KW-0175">Coiled coil</keyword>
<dbReference type="InterPro" id="IPR036322">
    <property type="entry name" value="WD40_repeat_dom_sf"/>
</dbReference>
<dbReference type="InterPro" id="IPR015943">
    <property type="entry name" value="WD40/YVTN_repeat-like_dom_sf"/>
</dbReference>
<dbReference type="GO" id="GO:0005516">
    <property type="term" value="F:calmodulin binding"/>
    <property type="evidence" value="ECO:0007669"/>
    <property type="project" value="UniProtKB-KW"/>
</dbReference>
<dbReference type="GO" id="GO:0043197">
    <property type="term" value="C:dendritic spine"/>
    <property type="evidence" value="ECO:0007669"/>
    <property type="project" value="UniProtKB-SubCell"/>
</dbReference>